<dbReference type="Proteomes" id="UP000566995">
    <property type="component" value="Unassembled WGS sequence"/>
</dbReference>
<evidence type="ECO:0000313" key="3">
    <source>
        <dbReference type="Proteomes" id="UP000566995"/>
    </source>
</evidence>
<name>A0A7W7KN57_PSENT</name>
<dbReference type="RefSeq" id="WP_184592854.1">
    <property type="nucleotide sequence ID" value="NZ_JACHLI010000018.1"/>
</dbReference>
<reference evidence="2 3" key="1">
    <citation type="submission" date="2020-08" db="EMBL/GenBank/DDBJ databases">
        <title>Functional genomics of gut bacteria from endangered species of beetles.</title>
        <authorList>
            <person name="Carlos-Shanley C."/>
        </authorList>
    </citation>
    <scope>NUCLEOTIDE SEQUENCE [LARGE SCALE GENOMIC DNA]</scope>
    <source>
        <strain evidence="2 3">S00179</strain>
    </source>
</reference>
<sequence>MNVVPPADQILRDILTQARQESAGPQPSPKAFPATLENSLKGTPGGGARPGPGYAPLQDVPLTQSSPSTILALNKASVAISELLGAFPQYRRPEVSIPYLQVNGGDVVGQIAQSIKLAVQTSGLFYESHVLQYLQGRYSFNQLMLEPQARAVVTEGAVGKWLRELAGAGPRDDPRLLQLMRTQLAMLSDPSILLRGELFPGYPVEIRIRREAKAGDSYKDQQSWRLIAEVVAGKAGECSFDLIMAPGVLKVWLRSKSSLLVEFFRRDRVEVGRELRSITLLPEIVLNRTIASNTFVSLDDNPTDGDAPYRPAGGTGPYGLHWDELLAQMGSTDLPAHARPELIPFLANLDLDRHIPTSLYGAAVYLVGWARSQQPYL</sequence>
<evidence type="ECO:0000313" key="2">
    <source>
        <dbReference type="EMBL" id="MBB4865404.1"/>
    </source>
</evidence>
<feature type="region of interest" description="Disordered" evidence="1">
    <location>
        <begin position="19"/>
        <end position="60"/>
    </location>
</feature>
<accession>A0A7W7KN57</accession>
<gene>
    <name evidence="2" type="ORF">HNP46_004285</name>
</gene>
<dbReference type="AlphaFoldDB" id="A0A7W7KN57"/>
<organism evidence="2 3">
    <name type="scientific">Pseudomonas nitroreducens</name>
    <dbReference type="NCBI Taxonomy" id="46680"/>
    <lineage>
        <taxon>Bacteria</taxon>
        <taxon>Pseudomonadati</taxon>
        <taxon>Pseudomonadota</taxon>
        <taxon>Gammaproteobacteria</taxon>
        <taxon>Pseudomonadales</taxon>
        <taxon>Pseudomonadaceae</taxon>
        <taxon>Pseudomonas</taxon>
    </lineage>
</organism>
<protein>
    <submittedName>
        <fullName evidence="2">Type III secretion system FlhB-like substrate exporter</fullName>
    </submittedName>
</protein>
<comment type="caution">
    <text evidence="2">The sequence shown here is derived from an EMBL/GenBank/DDBJ whole genome shotgun (WGS) entry which is preliminary data.</text>
</comment>
<evidence type="ECO:0000256" key="1">
    <source>
        <dbReference type="SAM" id="MobiDB-lite"/>
    </source>
</evidence>
<dbReference type="EMBL" id="JACHLI010000018">
    <property type="protein sequence ID" value="MBB4865404.1"/>
    <property type="molecule type" value="Genomic_DNA"/>
</dbReference>
<proteinExistence type="predicted"/>